<reference evidence="2 3" key="1">
    <citation type="submission" date="2020-08" db="EMBL/GenBank/DDBJ databases">
        <title>Genomic Encyclopedia of Type Strains, Phase IV (KMG-IV): sequencing the most valuable type-strain genomes for metagenomic binning, comparative biology and taxonomic classification.</title>
        <authorList>
            <person name="Goeker M."/>
        </authorList>
    </citation>
    <scope>NUCLEOTIDE SEQUENCE [LARGE SCALE GENOMIC DNA]</scope>
    <source>
        <strain evidence="2 3">DSM 103570</strain>
    </source>
</reference>
<evidence type="ECO:0000256" key="1">
    <source>
        <dbReference type="SAM" id="SignalP"/>
    </source>
</evidence>
<comment type="caution">
    <text evidence="2">The sequence shown here is derived from an EMBL/GenBank/DDBJ whole genome shotgun (WGS) entry which is preliminary data.</text>
</comment>
<dbReference type="CDD" id="cd14789">
    <property type="entry name" value="Tiki"/>
    <property type="match status" value="1"/>
</dbReference>
<feature type="signal peptide" evidence="1">
    <location>
        <begin position="1"/>
        <end position="33"/>
    </location>
</feature>
<sequence>MTLPRRPPVALRRLYPLLMALASGLLLVGPAPAATADAACHGSNLVDTLRADGKLAAVEAAAAAIPDGAGKLFRIERDGVAPSFLFGTMHLSDPRVMILPPPAEAAFAAADRLVIETTDIADPAKAAAAFFAHPEFVNLPRGETLATLLDPMDLATVEAGLAERGIPLQSVQTLQPWFTAVSLMLPACETARKEEGEAVLDTSLAERATAAGKPVEGLETAAEQLEALASLSLDLQLESLVATVALADRMPDIMETMLALYVEGKIAMIMPAIEAAVPNGGLLVGAGEGYAEFERRVVTERNQRMVERMQAMLGDGGSFVAVGALHLPGESGLVALLRQEGWDVTRAD</sequence>
<dbReference type="Proteomes" id="UP000588647">
    <property type="component" value="Unassembled WGS sequence"/>
</dbReference>
<name>A0A7W6HH29_9HYPH</name>
<dbReference type="EMBL" id="JACIEM010000006">
    <property type="protein sequence ID" value="MBB4005047.1"/>
    <property type="molecule type" value="Genomic_DNA"/>
</dbReference>
<dbReference type="PANTHER" id="PTHR40590:SF1">
    <property type="entry name" value="CYTOPLASMIC PROTEIN"/>
    <property type="match status" value="1"/>
</dbReference>
<evidence type="ECO:0008006" key="4">
    <source>
        <dbReference type="Google" id="ProtNLM"/>
    </source>
</evidence>
<organism evidence="2 3">
    <name type="scientific">Aurantimonas endophytica</name>
    <dbReference type="NCBI Taxonomy" id="1522175"/>
    <lineage>
        <taxon>Bacteria</taxon>
        <taxon>Pseudomonadati</taxon>
        <taxon>Pseudomonadota</taxon>
        <taxon>Alphaproteobacteria</taxon>
        <taxon>Hyphomicrobiales</taxon>
        <taxon>Aurantimonadaceae</taxon>
        <taxon>Aurantimonas</taxon>
    </lineage>
</organism>
<dbReference type="InterPro" id="IPR002816">
    <property type="entry name" value="TraB/PrgY/GumN_fam"/>
</dbReference>
<proteinExistence type="predicted"/>
<keyword evidence="1" id="KW-0732">Signal</keyword>
<evidence type="ECO:0000313" key="3">
    <source>
        <dbReference type="Proteomes" id="UP000588647"/>
    </source>
</evidence>
<dbReference type="InterPro" id="IPR047111">
    <property type="entry name" value="YbaP-like"/>
</dbReference>
<dbReference type="RefSeq" id="WP_183210648.1">
    <property type="nucleotide sequence ID" value="NZ_JAAAMM010000006.1"/>
</dbReference>
<dbReference type="AlphaFoldDB" id="A0A7W6HH29"/>
<accession>A0A7W6HH29</accession>
<protein>
    <recommendedName>
        <fullName evidence="4">Polysaccharide biosynthesis protein GumN</fullName>
    </recommendedName>
</protein>
<feature type="chain" id="PRO_5031573670" description="Polysaccharide biosynthesis protein GumN" evidence="1">
    <location>
        <begin position="34"/>
        <end position="348"/>
    </location>
</feature>
<gene>
    <name evidence="2" type="ORF">GGR03_004146</name>
</gene>
<dbReference type="Pfam" id="PF01963">
    <property type="entry name" value="TraB_PrgY_gumN"/>
    <property type="match status" value="1"/>
</dbReference>
<keyword evidence="3" id="KW-1185">Reference proteome</keyword>
<evidence type="ECO:0000313" key="2">
    <source>
        <dbReference type="EMBL" id="MBB4005047.1"/>
    </source>
</evidence>
<dbReference type="PANTHER" id="PTHR40590">
    <property type="entry name" value="CYTOPLASMIC PROTEIN-RELATED"/>
    <property type="match status" value="1"/>
</dbReference>